<feature type="region of interest" description="Disordered" evidence="2">
    <location>
        <begin position="196"/>
        <end position="223"/>
    </location>
</feature>
<dbReference type="Proteomes" id="UP000219799">
    <property type="component" value="Chromosome 13"/>
</dbReference>
<dbReference type="AlphaFoldDB" id="A0A1C3KEM5"/>
<feature type="compositionally biased region" description="Basic and acidic residues" evidence="2">
    <location>
        <begin position="210"/>
        <end position="219"/>
    </location>
</feature>
<protein>
    <submittedName>
        <fullName evidence="4">Translocon component PTEX150, putative</fullName>
    </submittedName>
</protein>
<evidence type="ECO:0000256" key="1">
    <source>
        <dbReference type="SAM" id="Coils"/>
    </source>
</evidence>
<accession>A0A1C3KEM5</accession>
<feature type="signal peptide" evidence="3">
    <location>
        <begin position="1"/>
        <end position="20"/>
    </location>
</feature>
<dbReference type="EMBL" id="LT594501">
    <property type="protein sequence ID" value="SBT72076.1"/>
    <property type="molecule type" value="Genomic_DNA"/>
</dbReference>
<name>A0A1C3KEM5_PLAMA</name>
<feature type="compositionally biased region" description="Basic and acidic residues" evidence="2">
    <location>
        <begin position="73"/>
        <end position="95"/>
    </location>
</feature>
<evidence type="ECO:0000313" key="5">
    <source>
        <dbReference type="Proteomes" id="UP000219799"/>
    </source>
</evidence>
<feature type="coiled-coil region" evidence="1">
    <location>
        <begin position="229"/>
        <end position="256"/>
    </location>
</feature>
<gene>
    <name evidence="4" type="primary">PTEX150</name>
    <name evidence="4" type="ORF">PMLGA01_130016300</name>
</gene>
<feature type="compositionally biased region" description="Low complexity" evidence="2">
    <location>
        <begin position="866"/>
        <end position="896"/>
    </location>
</feature>
<evidence type="ECO:0000313" key="4">
    <source>
        <dbReference type="EMBL" id="SBT72076.1"/>
    </source>
</evidence>
<reference evidence="4 5" key="1">
    <citation type="submission" date="2016-06" db="EMBL/GenBank/DDBJ databases">
        <authorList>
            <consortium name="Pathogen Informatics"/>
        </authorList>
    </citation>
    <scope>NUCLEOTIDE SEQUENCE [LARGE SCALE GENOMIC DNA]</scope>
    <source>
        <strain evidence="4">PmlGA01</strain>
    </source>
</reference>
<keyword evidence="1" id="KW-0175">Coiled coil</keyword>
<feature type="compositionally biased region" description="Polar residues" evidence="2">
    <location>
        <begin position="465"/>
        <end position="477"/>
    </location>
</feature>
<evidence type="ECO:0000256" key="3">
    <source>
        <dbReference type="SAM" id="SignalP"/>
    </source>
</evidence>
<feature type="region of interest" description="Disordered" evidence="2">
    <location>
        <begin position="861"/>
        <end position="935"/>
    </location>
</feature>
<sequence>MKLLAVIFLIFSTIINCYYANVPNGNRTLNVKPTCNKSGKTGSGNNENNSIDNSADNSVGGGGADENNGNSDDNNKNENNEGVKDDSSNIKEKEANQTCDASVNRDFQNMMKPFNDMLERGKLNNMNLENLLNSEIFQGKGGKLNIENILNNEIFHSFLSSLDGDKKSGDNNNNDDSRASTYGALFKDMLSSFNNSNLNNKGENGVEGEDGTKGSENKGKNIQLTPEQLNKINELKDRLENVLKNAGVDVEKIKENIQNDDFLKNKELLKDILAKLPVNAPIMNFGDKHNGNMFNVDTVDMMNMLKKVNKGDKMGLNIEDDDSTKIGKDDEAYEYDEDAVVTDENNDINTNSFNADQYLLNSNKDISLVDRLSFNNFVSNDKKFDCFDINTYKPSLGGNKVDVTANSINRKLSDGDSLEDYDESNNSNINVTDNNGSNGSNHSNSGSSSSSSGNSAGGDKEELIASSSGAGKNSNQMTNAVIGGNHFFDLSNVQKPKSSKKSSLYGAKKGVKKGKHRKGGKRKKKNKKRNPGQVPFKMDTLKETVRGINNPNSREMIEGIIKKYISLTPDDGDDDDDDDNENGGNDNANQGESGDGNKEDELNINEFSIKDIKKLISDGVLTYEDLTEEELRKLASPDKVFYELSPYATEDKDLSINETSAVSNEQLNAFLKKNGQYHMSYDSKNIDYLKQKKSEKKEEDQEEDTFYDAYKQIKNSYLGIPSNYYHDAPQLVGNNYVFTSVYDKKQDLINFLKRSNGMTVDDAVNGSGTGSTPYKSKFYDKYYKKLSEYRRREAFKILKKQKDKEKQLKLKQKLENEEKDDLNNFSPKNKLAGSASDNYGVQVFSKDQLENFVKNFNSQNNSDILSNSGQTSMTNNTNNNNSTNGSESSFNNGSNGFVTFDGKDVVGSSSNEDTSVDENDQVLNEEEDLNEDDDD</sequence>
<feature type="region of interest" description="Disordered" evidence="2">
    <location>
        <begin position="813"/>
        <end position="833"/>
    </location>
</feature>
<feature type="compositionally biased region" description="Polar residues" evidence="2">
    <location>
        <begin position="39"/>
        <end position="57"/>
    </location>
</feature>
<keyword evidence="3" id="KW-0732">Signal</keyword>
<organism evidence="4 5">
    <name type="scientific">Plasmodium malariae</name>
    <dbReference type="NCBI Taxonomy" id="5858"/>
    <lineage>
        <taxon>Eukaryota</taxon>
        <taxon>Sar</taxon>
        <taxon>Alveolata</taxon>
        <taxon>Apicomplexa</taxon>
        <taxon>Aconoidasida</taxon>
        <taxon>Haemosporida</taxon>
        <taxon>Plasmodiidae</taxon>
        <taxon>Plasmodium</taxon>
        <taxon>Plasmodium (Plasmodium)</taxon>
    </lineage>
</organism>
<feature type="chain" id="PRO_5008677730" evidence="3">
    <location>
        <begin position="21"/>
        <end position="935"/>
    </location>
</feature>
<dbReference type="VEuPathDB" id="PlasmoDB:PmUG01_13024000"/>
<feature type="region of interest" description="Disordered" evidence="2">
    <location>
        <begin position="566"/>
        <end position="600"/>
    </location>
</feature>
<feature type="compositionally biased region" description="Acidic residues" evidence="2">
    <location>
        <begin position="914"/>
        <end position="935"/>
    </location>
</feature>
<feature type="region of interest" description="Disordered" evidence="2">
    <location>
        <begin position="411"/>
        <end position="477"/>
    </location>
</feature>
<feature type="region of interest" description="Disordered" evidence="2">
    <location>
        <begin position="492"/>
        <end position="552"/>
    </location>
</feature>
<evidence type="ECO:0000256" key="2">
    <source>
        <dbReference type="SAM" id="MobiDB-lite"/>
    </source>
</evidence>
<feature type="compositionally biased region" description="Low complexity" evidence="2">
    <location>
        <begin position="424"/>
        <end position="454"/>
    </location>
</feature>
<feature type="region of interest" description="Disordered" evidence="2">
    <location>
        <begin position="39"/>
        <end position="102"/>
    </location>
</feature>
<feature type="compositionally biased region" description="Basic residues" evidence="2">
    <location>
        <begin position="509"/>
        <end position="530"/>
    </location>
</feature>
<feature type="compositionally biased region" description="Acidic residues" evidence="2">
    <location>
        <begin position="570"/>
        <end position="581"/>
    </location>
</feature>
<proteinExistence type="predicted"/>